<dbReference type="Proteomes" id="UP000002358">
    <property type="component" value="Chromosome 2"/>
</dbReference>
<dbReference type="Pfam" id="PF24771">
    <property type="entry name" value="Ig_CFAP74_1st"/>
    <property type="match status" value="1"/>
</dbReference>
<dbReference type="InterPro" id="IPR033304">
    <property type="entry name" value="DLEC1"/>
</dbReference>
<keyword evidence="2" id="KW-1185">Reference proteome</keyword>
<dbReference type="RefSeq" id="XP_032452266.1">
    <property type="nucleotide sequence ID" value="XM_032596375.1"/>
</dbReference>
<dbReference type="PANTHER" id="PTHR46348">
    <property type="entry name" value="DELETED IN LUNG AND ESOPHAGEAL CANCER PROTEIN 1"/>
    <property type="match status" value="1"/>
</dbReference>
<reference evidence="1" key="1">
    <citation type="submission" date="2021-01" db="UniProtKB">
        <authorList>
            <consortium name="EnsemblMetazoa"/>
        </authorList>
    </citation>
    <scope>IDENTIFICATION</scope>
</reference>
<evidence type="ECO:0000313" key="2">
    <source>
        <dbReference type="Proteomes" id="UP000002358"/>
    </source>
</evidence>
<sequence length="1500" mass="171013">MSLLTEDHQSIQEYEKSLNCLIAEKTEIVLSETTIYFNSESNTNLKNPALSIISKKSIIKTESLKTILIANPEVVEFCNCEAHKTYKKTVIVQNIDTQLARFTIKSRPAKSAFTVFVESKNAEKENIAPGMHVRLVIHFRCDVVAECEESLMLAVQNGQSVVIKLKAHRDPPILRAFEQIHSTSSFRKRLHESSLSDSGALIDDSYSFRSKSFSSDKSSTEYTDSISSSYTSCGGLTQSTFDCKKCFVGEFAIVSTVFKNNGGNARFFIMSEMDWCSMRINDVTMKNILIVSPFAFWPAYFELKKDEQVTLYTYFFPDSYGLQADELYVVSDNCAIKTIEVVGDGIILEPQLILFDKNIKYQWFETRKHELCTILYLDLGSGTSNKVLTTTFTVTSKCELDLHYRWEINSILLCPDECHYTISRKALNVNKLKIQPSYGIFQSNSITTFTVMTNLCNLAPDQYRSTLQLIIEDVPFAAIPKKYNYAYQNSIANRRLCENTVDVYFQNLEVRLKCISEDSDDKKYDKIDRIEDHAKGDTFMTMMNFTDMSLLSDDMFPPDPPESNTSRSDDVCRFIKGYGTCDCCQATLVSTAVLRPGGPLFVGVEAKFSAVLCNRSSKPVKYWWSNAVGSDHTKIKMKIDPKYDCILPHSSQIVTLKCLPLETGNVSSIFLPCQFNGTNPLVLSFECTIKALRVAFFFPLTYEDNFLNETIRIEWNSDEYLSKFDKETGEIKLFKPRLIEEKVIHTVELNSSESLQLTDMDTITSGNSYENEEDIFSNEDITVSKHDKINNEHEFNDSEDSKNYVTECRAVDNTDNTELSHIDLVSNLFRYEEESLTEAGTSFDSNENMENLKILPYLDFYSDLIRKNFRYLPLVIEFHITSGQSKRKRIYLQNESPIASYFFVKTKQSWRDDKDEADKDSMLDESKELMSGITLKVDPLNGEIGSYEAVFFDVIASSNTWGIYTDQITVNIDLLPSYTFWVRIINGNSPISYPICGNSSNQTPKIRFNVFKSGCAFGRRKLLVENTSSIPLYVDWHSFLINESIKEKPFSLILEMLTPFIGIDEFLLTNPSFYHAIKKFFSCALNPYQSKENKIQVNTGQVSSGSDIFGHRNKTHVQNSASLDSQLSVLKISTDEFGDSENNVKSTTSTLHLLPNNITIKKSKDTEFQLCLVPYYGDSTSDIVLITPKELFLPPKEKRYIYINVNTDKFTGNVEKIACKICGFIRIPPLFKYRDNVFFRKDGYYLPPTEVDLECSIRNPSLFIQTDKSQCIFEFFTKDFLQQANNKLHVKKKVLLKNFEEEIIELALDIPQPFQIYRVRTERETFRSRRGSVHPGESMEIAIKCTLDKGWLAKKMNSSKNGNFSTIDVNKQLTIIYKEGFTKAVPVFMKIHFPTLKSSINSLNFGEVIVGESKSLTFEIKNMQDRSQQFELQSRANNEIFTLYPTKGLLAARGIANIDVMQIMARFTPKKPGIFKGAIDIVSGIDGIVSKCSWEGQAHL</sequence>
<evidence type="ECO:0000313" key="1">
    <source>
        <dbReference type="EnsemblMetazoa" id="XP_032452266"/>
    </source>
</evidence>
<dbReference type="GO" id="GO:0005737">
    <property type="term" value="C:cytoplasm"/>
    <property type="evidence" value="ECO:0007669"/>
    <property type="project" value="TreeGrafter"/>
</dbReference>
<dbReference type="Gene3D" id="2.60.40.10">
    <property type="entry name" value="Immunoglobulins"/>
    <property type="match status" value="3"/>
</dbReference>
<dbReference type="OrthoDB" id="2115465at2759"/>
<accession>A0A7M7QQS9</accession>
<dbReference type="GO" id="GO:0015631">
    <property type="term" value="F:tubulin binding"/>
    <property type="evidence" value="ECO:0007669"/>
    <property type="project" value="TreeGrafter"/>
</dbReference>
<organism evidence="1 2">
    <name type="scientific">Nasonia vitripennis</name>
    <name type="common">Parasitic wasp</name>
    <dbReference type="NCBI Taxonomy" id="7425"/>
    <lineage>
        <taxon>Eukaryota</taxon>
        <taxon>Metazoa</taxon>
        <taxon>Ecdysozoa</taxon>
        <taxon>Arthropoda</taxon>
        <taxon>Hexapoda</taxon>
        <taxon>Insecta</taxon>
        <taxon>Pterygota</taxon>
        <taxon>Neoptera</taxon>
        <taxon>Endopterygota</taxon>
        <taxon>Hymenoptera</taxon>
        <taxon>Apocrita</taxon>
        <taxon>Proctotrupomorpha</taxon>
        <taxon>Chalcidoidea</taxon>
        <taxon>Pteromalidae</taxon>
        <taxon>Pteromalinae</taxon>
        <taxon>Nasonia</taxon>
    </lineage>
</organism>
<name>A0A7M7QQS9_NASVI</name>
<dbReference type="GO" id="GO:0005929">
    <property type="term" value="C:cilium"/>
    <property type="evidence" value="ECO:0007669"/>
    <property type="project" value="TreeGrafter"/>
</dbReference>
<dbReference type="GeneID" id="103316479"/>
<dbReference type="PANTHER" id="PTHR46348:SF1">
    <property type="entry name" value="DELETED IN LUNG AND ESOPHAGEAL CANCER PROTEIN 1"/>
    <property type="match status" value="1"/>
</dbReference>
<proteinExistence type="predicted"/>
<dbReference type="Pfam" id="PF23316">
    <property type="entry name" value="Ig_DLEC1_6th"/>
    <property type="match status" value="1"/>
</dbReference>
<dbReference type="InParanoid" id="A0A7M7QQS9"/>
<dbReference type="InterPro" id="IPR013783">
    <property type="entry name" value="Ig-like_fold"/>
</dbReference>
<dbReference type="EnsemblMetazoa" id="XM_032596375">
    <property type="protein sequence ID" value="XP_032452266"/>
    <property type="gene ID" value="LOC103316479"/>
</dbReference>
<protein>
    <submittedName>
        <fullName evidence="1">Uncharacterized protein</fullName>
    </submittedName>
</protein>
<dbReference type="GO" id="GO:0008285">
    <property type="term" value="P:negative regulation of cell population proliferation"/>
    <property type="evidence" value="ECO:0007669"/>
    <property type="project" value="InterPro"/>
</dbReference>